<sequence length="411" mass="48582">MFTYKHFLYNAQSKIESMLHNVHSKKRWKEIIIEKEDVQWVKDQIKKNGNQNDKVPASVLPDERVIVERIKEKTTKQNRNNVTRTEAYKEVFLKHPELHWAFLAHMVSRNGGWCMTDLKGDLLPYLLNSKEREHLYEFFERVNALIFQDAYPQLLLYEESKNQKKNLFHLLPVFCVSAFMRPFWNHFLENQNSALLTVALIINEQHYIEDRVIQREYFQKYVLQTLKFKGQEAIQLTQVVFPYAISKFPWQSNKYRLAGLIIENFENVNERIAVGKKLYAILFGIEEVYAGACSFAKGHRHTGSRSDYWEYMFSSSEEYMHRSYGKERIIACKLIEGAPLFYSPALTEAWEDKPVEPPDIFEWFKDFSVFDYLQTYSVPTIFDMTSEYCFGLNKMELAVLTKGAMKHQGRG</sequence>
<keyword evidence="2" id="KW-1185">Reference proteome</keyword>
<proteinExistence type="predicted"/>
<dbReference type="STRING" id="930129.SAMN05216352_108100"/>
<name>A0A1G8L0H5_9BACI</name>
<dbReference type="EMBL" id="FNDU01000008">
    <property type="protein sequence ID" value="SDI49224.1"/>
    <property type="molecule type" value="Genomic_DNA"/>
</dbReference>
<dbReference type="Proteomes" id="UP000199017">
    <property type="component" value="Unassembled WGS sequence"/>
</dbReference>
<evidence type="ECO:0000313" key="2">
    <source>
        <dbReference type="Proteomes" id="UP000199017"/>
    </source>
</evidence>
<dbReference type="Pfam" id="PF10720">
    <property type="entry name" value="DUF2515"/>
    <property type="match status" value="1"/>
</dbReference>
<organism evidence="1 2">
    <name type="scientific">Alteribacillus bidgolensis</name>
    <dbReference type="NCBI Taxonomy" id="930129"/>
    <lineage>
        <taxon>Bacteria</taxon>
        <taxon>Bacillati</taxon>
        <taxon>Bacillota</taxon>
        <taxon>Bacilli</taxon>
        <taxon>Bacillales</taxon>
        <taxon>Bacillaceae</taxon>
        <taxon>Alteribacillus</taxon>
    </lineage>
</organism>
<reference evidence="1 2" key="1">
    <citation type="submission" date="2016-10" db="EMBL/GenBank/DDBJ databases">
        <authorList>
            <person name="de Groot N.N."/>
        </authorList>
    </citation>
    <scope>NUCLEOTIDE SEQUENCE [LARGE SCALE GENOMIC DNA]</scope>
    <source>
        <strain evidence="2">P4B,CCM 7963,CECT 7998,DSM 25260,IBRC-M 10614,KCTC 13821</strain>
    </source>
</reference>
<dbReference type="RefSeq" id="WP_091585970.1">
    <property type="nucleotide sequence ID" value="NZ_FNDU01000008.1"/>
</dbReference>
<protein>
    <recommendedName>
        <fullName evidence="3">DUF2515 domain-containing protein</fullName>
    </recommendedName>
</protein>
<evidence type="ECO:0000313" key="1">
    <source>
        <dbReference type="EMBL" id="SDI49224.1"/>
    </source>
</evidence>
<dbReference type="InterPro" id="IPR019658">
    <property type="entry name" value="DUF2515"/>
</dbReference>
<gene>
    <name evidence="1" type="ORF">SAMN05216352_108100</name>
</gene>
<evidence type="ECO:0008006" key="3">
    <source>
        <dbReference type="Google" id="ProtNLM"/>
    </source>
</evidence>
<accession>A0A1G8L0H5</accession>
<dbReference type="OrthoDB" id="2690514at2"/>
<dbReference type="AlphaFoldDB" id="A0A1G8L0H5"/>